<evidence type="ECO:0000256" key="5">
    <source>
        <dbReference type="SAM" id="Phobius"/>
    </source>
</evidence>
<name>A0AA37WU23_9HYPH</name>
<dbReference type="GO" id="GO:0016020">
    <property type="term" value="C:membrane"/>
    <property type="evidence" value="ECO:0007669"/>
    <property type="project" value="UniProtKB-SubCell"/>
</dbReference>
<reference evidence="7" key="1">
    <citation type="journal article" date="2019" name="Int. J. Syst. Evol. Microbiol.">
        <title>The Global Catalogue of Microorganisms (GCM) 10K type strain sequencing project: providing services to taxonomists for standard genome sequencing and annotation.</title>
        <authorList>
            <consortium name="The Broad Institute Genomics Platform"/>
            <consortium name="The Broad Institute Genome Sequencing Center for Infectious Disease"/>
            <person name="Wu L."/>
            <person name="Ma J."/>
        </authorList>
    </citation>
    <scope>NUCLEOTIDE SEQUENCE [LARGE SCALE GENOMIC DNA]</scope>
    <source>
        <strain evidence="7">NBRC 103632</strain>
    </source>
</reference>
<dbReference type="InterPro" id="IPR023380">
    <property type="entry name" value="DsbB-like_sf"/>
</dbReference>
<keyword evidence="7" id="KW-1185">Reference proteome</keyword>
<organism evidence="6 7">
    <name type="scientific">Methylobacterium tardum</name>
    <dbReference type="NCBI Taxonomy" id="374432"/>
    <lineage>
        <taxon>Bacteria</taxon>
        <taxon>Pseudomonadati</taxon>
        <taxon>Pseudomonadota</taxon>
        <taxon>Alphaproteobacteria</taxon>
        <taxon>Hyphomicrobiales</taxon>
        <taxon>Methylobacteriaceae</taxon>
        <taxon>Methylobacterium</taxon>
    </lineage>
</organism>
<evidence type="ECO:0000313" key="6">
    <source>
        <dbReference type="EMBL" id="GLS70573.1"/>
    </source>
</evidence>
<dbReference type="GO" id="GO:0006457">
    <property type="term" value="P:protein folding"/>
    <property type="evidence" value="ECO:0007669"/>
    <property type="project" value="InterPro"/>
</dbReference>
<evidence type="ECO:0000256" key="2">
    <source>
        <dbReference type="ARBA" id="ARBA00022692"/>
    </source>
</evidence>
<comment type="caution">
    <text evidence="6">The sequence shown here is derived from an EMBL/GenBank/DDBJ whole genome shotgun (WGS) entry which is preliminary data.</text>
</comment>
<comment type="subcellular location">
    <subcellularLocation>
        <location evidence="1">Membrane</location>
        <topology evidence="1">Multi-pass membrane protein</topology>
    </subcellularLocation>
</comment>
<evidence type="ECO:0000256" key="1">
    <source>
        <dbReference type="ARBA" id="ARBA00004141"/>
    </source>
</evidence>
<keyword evidence="4 5" id="KW-0472">Membrane</keyword>
<evidence type="ECO:0000256" key="3">
    <source>
        <dbReference type="ARBA" id="ARBA00022989"/>
    </source>
</evidence>
<dbReference type="RefSeq" id="WP_238196470.1">
    <property type="nucleotide sequence ID" value="NZ_BPQZ01000011.1"/>
</dbReference>
<dbReference type="GO" id="GO:0015035">
    <property type="term" value="F:protein-disulfide reductase activity"/>
    <property type="evidence" value="ECO:0007669"/>
    <property type="project" value="InterPro"/>
</dbReference>
<dbReference type="Gene3D" id="1.20.1550.10">
    <property type="entry name" value="DsbB-like"/>
    <property type="match status" value="1"/>
</dbReference>
<feature type="transmembrane region" description="Helical" evidence="5">
    <location>
        <begin position="145"/>
        <end position="164"/>
    </location>
</feature>
<sequence>MTARQARTLNALALLGCCAVLIEAFWYQVALGELPCPLCLLQRAAFAAAGVGFALNLRFGPRPSHYGIAILSAVAGAVVAGRQVALHVVPGTGGFGSTLLGLHFYTLALIAFVALIVGVGVLLLGDRVLRAELREDNGRAGRFGAACLLLFLGVVLANAVSTAAECGTGLCPDDPTRYEALDDWLGRAGPR</sequence>
<dbReference type="InterPro" id="IPR003752">
    <property type="entry name" value="DiS_bond_form_DsbB/BdbC"/>
</dbReference>
<dbReference type="SUPFAM" id="SSF158442">
    <property type="entry name" value="DsbB-like"/>
    <property type="match status" value="1"/>
</dbReference>
<dbReference type="Pfam" id="PF02600">
    <property type="entry name" value="DsbB"/>
    <property type="match status" value="1"/>
</dbReference>
<keyword evidence="3 5" id="KW-1133">Transmembrane helix</keyword>
<gene>
    <name evidence="6" type="ORF">GCM10007890_25860</name>
</gene>
<evidence type="ECO:0000256" key="4">
    <source>
        <dbReference type="ARBA" id="ARBA00023136"/>
    </source>
</evidence>
<feature type="transmembrane region" description="Helical" evidence="5">
    <location>
        <begin position="66"/>
        <end position="84"/>
    </location>
</feature>
<dbReference type="Proteomes" id="UP001157440">
    <property type="component" value="Unassembled WGS sequence"/>
</dbReference>
<dbReference type="AlphaFoldDB" id="A0AA37WU23"/>
<feature type="transmembrane region" description="Helical" evidence="5">
    <location>
        <begin position="104"/>
        <end position="124"/>
    </location>
</feature>
<proteinExistence type="predicted"/>
<protein>
    <submittedName>
        <fullName evidence="6">Disulfide bond formation protein B</fullName>
    </submittedName>
</protein>
<evidence type="ECO:0000313" key="7">
    <source>
        <dbReference type="Proteomes" id="UP001157440"/>
    </source>
</evidence>
<feature type="transmembrane region" description="Helical" evidence="5">
    <location>
        <begin position="40"/>
        <end position="59"/>
    </location>
</feature>
<keyword evidence="2 5" id="KW-0812">Transmembrane</keyword>
<accession>A0AA37WU23</accession>
<dbReference type="EMBL" id="BSPL01000016">
    <property type="protein sequence ID" value="GLS70573.1"/>
    <property type="molecule type" value="Genomic_DNA"/>
</dbReference>